<evidence type="ECO:0000256" key="7">
    <source>
        <dbReference type="RuleBase" id="RU363032"/>
    </source>
</evidence>
<dbReference type="OrthoDB" id="147688at2"/>
<dbReference type="RefSeq" id="WP_078699388.1">
    <property type="nucleotide sequence ID" value="NZ_LT796768.1"/>
</dbReference>
<keyword evidence="3" id="KW-1003">Cell membrane</keyword>
<feature type="transmembrane region" description="Helical" evidence="7">
    <location>
        <begin position="206"/>
        <end position="229"/>
    </location>
</feature>
<keyword evidence="4 7" id="KW-0812">Transmembrane</keyword>
<sequence length="347" mass="37161">MSEGIRESVVVTQATASPPRPGASSKRRSGPSNVWLRVLRQGLLRLVAVLGVLIVSTFAMVRLVPGDPARRIVGLEGSEDAYLQAREQMHLDDPLAVQFVAYLNDLVHFDLGNSFTNREPVTELIADRAVPTLQLTALAVVLALAFSVPIGIAVAHATHGRRAWLRSGFTSITGLISGLPHYLTATVLVFLFAITLTWFPPSGTDGFLYLVLPALALAARPTAMLARLVRVESTRVLNLDYIRTARSKRLPTRILHLRHVLPNVLTPAVAVAGTLVASLISGAIIVEQVFARSGLGTELVSAVLDGDYPVVQGITLFLGVGVVVINTLVELLVVTLDPQSAQSQEGT</sequence>
<evidence type="ECO:0000313" key="10">
    <source>
        <dbReference type="EMBL" id="SKB06391.1"/>
    </source>
</evidence>
<evidence type="ECO:0000256" key="8">
    <source>
        <dbReference type="SAM" id="MobiDB-lite"/>
    </source>
</evidence>
<feature type="transmembrane region" description="Helical" evidence="7">
    <location>
        <begin position="310"/>
        <end position="334"/>
    </location>
</feature>
<feature type="transmembrane region" description="Helical" evidence="7">
    <location>
        <begin position="179"/>
        <end position="200"/>
    </location>
</feature>
<evidence type="ECO:0000256" key="5">
    <source>
        <dbReference type="ARBA" id="ARBA00022989"/>
    </source>
</evidence>
<protein>
    <submittedName>
        <fullName evidence="10">Peptide/nickel transport system permease protein</fullName>
    </submittedName>
</protein>
<dbReference type="InterPro" id="IPR000515">
    <property type="entry name" value="MetI-like"/>
</dbReference>
<organism evidence="10 11">
    <name type="scientific">Aeromicrobium choanae</name>
    <dbReference type="NCBI Taxonomy" id="1736691"/>
    <lineage>
        <taxon>Bacteria</taxon>
        <taxon>Bacillati</taxon>
        <taxon>Actinomycetota</taxon>
        <taxon>Actinomycetes</taxon>
        <taxon>Propionibacteriales</taxon>
        <taxon>Nocardioidaceae</taxon>
        <taxon>Aeromicrobium</taxon>
    </lineage>
</organism>
<feature type="domain" description="ABC transmembrane type-1" evidence="9">
    <location>
        <begin position="129"/>
        <end position="329"/>
    </location>
</feature>
<comment type="similarity">
    <text evidence="7">Belongs to the binding-protein-dependent transport system permease family.</text>
</comment>
<dbReference type="InterPro" id="IPR045621">
    <property type="entry name" value="BPD_transp_1_N"/>
</dbReference>
<dbReference type="GO" id="GO:0055085">
    <property type="term" value="P:transmembrane transport"/>
    <property type="evidence" value="ECO:0007669"/>
    <property type="project" value="InterPro"/>
</dbReference>
<comment type="subcellular location">
    <subcellularLocation>
        <location evidence="1 7">Cell membrane</location>
        <topology evidence="1 7">Multi-pass membrane protein</topology>
    </subcellularLocation>
</comment>
<dbReference type="SUPFAM" id="SSF161098">
    <property type="entry name" value="MetI-like"/>
    <property type="match status" value="1"/>
</dbReference>
<dbReference type="Gene3D" id="1.10.3720.10">
    <property type="entry name" value="MetI-like"/>
    <property type="match status" value="1"/>
</dbReference>
<dbReference type="CDD" id="cd06261">
    <property type="entry name" value="TM_PBP2"/>
    <property type="match status" value="1"/>
</dbReference>
<evidence type="ECO:0000259" key="9">
    <source>
        <dbReference type="PROSITE" id="PS50928"/>
    </source>
</evidence>
<evidence type="ECO:0000256" key="1">
    <source>
        <dbReference type="ARBA" id="ARBA00004651"/>
    </source>
</evidence>
<reference evidence="11" key="1">
    <citation type="submission" date="2017-02" db="EMBL/GenBank/DDBJ databases">
        <authorList>
            <person name="Varghese N."/>
            <person name="Submissions S."/>
        </authorList>
    </citation>
    <scope>NUCLEOTIDE SEQUENCE [LARGE SCALE GENOMIC DNA]</scope>
    <source>
        <strain evidence="11">9H-4</strain>
    </source>
</reference>
<dbReference type="Pfam" id="PF19300">
    <property type="entry name" value="BPD_transp_1_N"/>
    <property type="match status" value="1"/>
</dbReference>
<feature type="transmembrane region" description="Helical" evidence="7">
    <location>
        <begin position="137"/>
        <end position="158"/>
    </location>
</feature>
<evidence type="ECO:0000256" key="4">
    <source>
        <dbReference type="ARBA" id="ARBA00022692"/>
    </source>
</evidence>
<dbReference type="GO" id="GO:0005886">
    <property type="term" value="C:plasma membrane"/>
    <property type="evidence" value="ECO:0007669"/>
    <property type="project" value="UniProtKB-SubCell"/>
</dbReference>
<feature type="transmembrane region" description="Helical" evidence="7">
    <location>
        <begin position="264"/>
        <end position="290"/>
    </location>
</feature>
<keyword evidence="6 7" id="KW-0472">Membrane</keyword>
<dbReference type="PROSITE" id="PS50928">
    <property type="entry name" value="ABC_TM1"/>
    <property type="match status" value="1"/>
</dbReference>
<keyword evidence="11" id="KW-1185">Reference proteome</keyword>
<dbReference type="PANTHER" id="PTHR43163:SF2">
    <property type="entry name" value="ABC TRANSPORTER PERMEASE PROTEIN"/>
    <property type="match status" value="1"/>
</dbReference>
<feature type="transmembrane region" description="Helical" evidence="7">
    <location>
        <begin position="43"/>
        <end position="64"/>
    </location>
</feature>
<feature type="region of interest" description="Disordered" evidence="8">
    <location>
        <begin position="1"/>
        <end position="30"/>
    </location>
</feature>
<evidence type="ECO:0000256" key="3">
    <source>
        <dbReference type="ARBA" id="ARBA00022475"/>
    </source>
</evidence>
<dbReference type="InterPro" id="IPR035906">
    <property type="entry name" value="MetI-like_sf"/>
</dbReference>
<evidence type="ECO:0000256" key="2">
    <source>
        <dbReference type="ARBA" id="ARBA00022448"/>
    </source>
</evidence>
<dbReference type="AlphaFoldDB" id="A0A1T4YYJ8"/>
<dbReference type="EMBL" id="LT796768">
    <property type="protein sequence ID" value="SKB06391.1"/>
    <property type="molecule type" value="Genomic_DNA"/>
</dbReference>
<evidence type="ECO:0000256" key="6">
    <source>
        <dbReference type="ARBA" id="ARBA00023136"/>
    </source>
</evidence>
<name>A0A1T4YYJ8_9ACTN</name>
<gene>
    <name evidence="10" type="ORF">SAMN06295964_1291</name>
</gene>
<proteinExistence type="inferred from homology"/>
<dbReference type="PANTHER" id="PTHR43163">
    <property type="entry name" value="DIPEPTIDE TRANSPORT SYSTEM PERMEASE PROTEIN DPPB-RELATED"/>
    <property type="match status" value="1"/>
</dbReference>
<accession>A0A1T4YYJ8</accession>
<dbReference type="Pfam" id="PF00528">
    <property type="entry name" value="BPD_transp_1"/>
    <property type="match status" value="1"/>
</dbReference>
<keyword evidence="5 7" id="KW-1133">Transmembrane helix</keyword>
<dbReference type="Proteomes" id="UP000191040">
    <property type="component" value="Chromosome I"/>
</dbReference>
<evidence type="ECO:0000313" key="11">
    <source>
        <dbReference type="Proteomes" id="UP000191040"/>
    </source>
</evidence>
<dbReference type="STRING" id="1736691.SAMN06295964_1291"/>
<keyword evidence="2 7" id="KW-0813">Transport</keyword>